<evidence type="ECO:0000313" key="3">
    <source>
        <dbReference type="Proteomes" id="UP000005451"/>
    </source>
</evidence>
<dbReference type="GO" id="GO:0003677">
    <property type="term" value="F:DNA binding"/>
    <property type="evidence" value="ECO:0007669"/>
    <property type="project" value="InterPro"/>
</dbReference>
<dbReference type="eggNOG" id="COG1737">
    <property type="taxonomic scope" value="Bacteria"/>
</dbReference>
<dbReference type="PANTHER" id="PTHR30514">
    <property type="entry name" value="GLUCOKINASE"/>
    <property type="match status" value="1"/>
</dbReference>
<organism evidence="2 3">
    <name type="scientific">Anaerococcus hydrogenalis DSM 7454</name>
    <dbReference type="NCBI Taxonomy" id="561177"/>
    <lineage>
        <taxon>Bacteria</taxon>
        <taxon>Bacillati</taxon>
        <taxon>Bacillota</taxon>
        <taxon>Tissierellia</taxon>
        <taxon>Tissierellales</taxon>
        <taxon>Peptoniphilaceae</taxon>
        <taxon>Anaerococcus</taxon>
    </lineage>
</organism>
<dbReference type="PANTHER" id="PTHR30514:SF1">
    <property type="entry name" value="HTH-TYPE TRANSCRIPTIONAL REGULATOR HEXR-RELATED"/>
    <property type="match status" value="1"/>
</dbReference>
<dbReference type="GO" id="GO:0003700">
    <property type="term" value="F:DNA-binding transcription factor activity"/>
    <property type="evidence" value="ECO:0007669"/>
    <property type="project" value="InterPro"/>
</dbReference>
<dbReference type="Gene3D" id="1.10.10.10">
    <property type="entry name" value="Winged helix-like DNA-binding domain superfamily/Winged helix DNA-binding domain"/>
    <property type="match status" value="1"/>
</dbReference>
<feature type="domain" description="HTH rpiR-type" evidence="1">
    <location>
        <begin position="1"/>
        <end position="77"/>
    </location>
</feature>
<accession>B6W753</accession>
<dbReference type="STRING" id="561177.ANHYDRO_00399"/>
<dbReference type="PROSITE" id="PS51071">
    <property type="entry name" value="HTH_RPIR"/>
    <property type="match status" value="1"/>
</dbReference>
<dbReference type="RefSeq" id="WP_004812843.1">
    <property type="nucleotide sequence ID" value="NZ_ABXA01000011.1"/>
</dbReference>
<sequence>MKLEELIKKNKEKFTQTDLAIADFLMDNKNDELDLSINELAKKCLTSRTSILRFTQKIGFGGYSEFKYFLKQKDHTKKDQTKEDDKKLNQILESLDKSNNIFIYGNGDFEDIIKKIYKILFKRLRKAIRNLSRKG</sequence>
<dbReference type="InterPro" id="IPR047640">
    <property type="entry name" value="RpiR-like"/>
</dbReference>
<gene>
    <name evidence="2" type="ORF">ANHYDRO_00399</name>
</gene>
<dbReference type="SUPFAM" id="SSF46689">
    <property type="entry name" value="Homeodomain-like"/>
    <property type="match status" value="1"/>
</dbReference>
<dbReference type="AlphaFoldDB" id="B6W753"/>
<dbReference type="Proteomes" id="UP000005451">
    <property type="component" value="Unassembled WGS sequence"/>
</dbReference>
<protein>
    <submittedName>
        <fullName evidence="2">Putative transcriptional regulator GlvR</fullName>
    </submittedName>
</protein>
<dbReference type="Pfam" id="PF01418">
    <property type="entry name" value="HTH_6"/>
    <property type="match status" value="1"/>
</dbReference>
<dbReference type="EMBL" id="ABXA01000011">
    <property type="protein sequence ID" value="EEB36727.1"/>
    <property type="molecule type" value="Genomic_DNA"/>
</dbReference>
<evidence type="ECO:0000313" key="2">
    <source>
        <dbReference type="EMBL" id="EEB36727.1"/>
    </source>
</evidence>
<dbReference type="InterPro" id="IPR036388">
    <property type="entry name" value="WH-like_DNA-bd_sf"/>
</dbReference>
<evidence type="ECO:0000259" key="1">
    <source>
        <dbReference type="PROSITE" id="PS51071"/>
    </source>
</evidence>
<proteinExistence type="predicted"/>
<name>B6W753_9FIRM</name>
<dbReference type="InterPro" id="IPR000281">
    <property type="entry name" value="HTH_RpiR"/>
</dbReference>
<reference evidence="2 3" key="2">
    <citation type="submission" date="2008-10" db="EMBL/GenBank/DDBJ databases">
        <title>Draft genome sequence of Anaerococcus hydrogenalis (DSM 7454).</title>
        <authorList>
            <person name="Sudarsanam P."/>
            <person name="Ley R."/>
            <person name="Guruge J."/>
            <person name="Turnbaugh P.J."/>
            <person name="Mahowald M."/>
            <person name="Liep D."/>
            <person name="Gordon J."/>
        </authorList>
    </citation>
    <scope>NUCLEOTIDE SEQUENCE [LARGE SCALE GENOMIC DNA]</scope>
    <source>
        <strain evidence="2 3">DSM 7454</strain>
    </source>
</reference>
<dbReference type="GO" id="GO:0097367">
    <property type="term" value="F:carbohydrate derivative binding"/>
    <property type="evidence" value="ECO:0007669"/>
    <property type="project" value="InterPro"/>
</dbReference>
<dbReference type="InterPro" id="IPR009057">
    <property type="entry name" value="Homeodomain-like_sf"/>
</dbReference>
<reference evidence="2 3" key="1">
    <citation type="submission" date="2008-09" db="EMBL/GenBank/DDBJ databases">
        <authorList>
            <person name="Fulton L."/>
            <person name="Clifton S."/>
            <person name="Fulton B."/>
            <person name="Xu J."/>
            <person name="Minx P."/>
            <person name="Pepin K.H."/>
            <person name="Johnson M."/>
            <person name="Thiruvilangam P."/>
            <person name="Bhonagiri V."/>
            <person name="Nash W.E."/>
            <person name="Mardis E.R."/>
            <person name="Wilson R.K."/>
        </authorList>
    </citation>
    <scope>NUCLEOTIDE SEQUENCE [LARGE SCALE GENOMIC DNA]</scope>
    <source>
        <strain evidence="2 3">DSM 7454</strain>
    </source>
</reference>
<comment type="caution">
    <text evidence="2">The sequence shown here is derived from an EMBL/GenBank/DDBJ whole genome shotgun (WGS) entry which is preliminary data.</text>
</comment>